<keyword evidence="1" id="KW-0812">Transmembrane</keyword>
<dbReference type="EMBL" id="APPE01000068">
    <property type="protein sequence ID" value="ENU98259.1"/>
    <property type="molecule type" value="Genomic_DNA"/>
</dbReference>
<protein>
    <submittedName>
        <fullName evidence="2">Uncharacterized protein</fullName>
    </submittedName>
</protein>
<dbReference type="PATRIC" id="fig|1217710.3.peg.2688"/>
<keyword evidence="1" id="KW-1133">Transmembrane helix</keyword>
<sequence>MILKFLFFSCLALILYAMWFIGMKIYKTQRYVKSKRVEKEDPISSSTEENQSESQETLHVVDAYELELFDDVAQLFFQHQVQIQDRNEAEQLQQELLRKMPMHTGTQIRQMDLGEWSIFWNFYDQSLEYYVGRYGIFYAHVDRFGEEHRQEIRTDIQQARYA</sequence>
<dbReference type="eggNOG" id="ENOG5031RKP">
    <property type="taxonomic scope" value="Bacteria"/>
</dbReference>
<feature type="transmembrane region" description="Helical" evidence="1">
    <location>
        <begin position="6"/>
        <end position="26"/>
    </location>
</feature>
<keyword evidence="1" id="KW-0472">Membrane</keyword>
<dbReference type="HOGENOM" id="CLU_121286_0_0_6"/>
<dbReference type="AlphaFoldDB" id="N8WTL5"/>
<proteinExistence type="predicted"/>
<evidence type="ECO:0000313" key="2">
    <source>
        <dbReference type="EMBL" id="ENU98259.1"/>
    </source>
</evidence>
<gene>
    <name evidence="2" type="ORF">F969_02814</name>
</gene>
<dbReference type="Proteomes" id="UP000013070">
    <property type="component" value="Unassembled WGS sequence"/>
</dbReference>
<keyword evidence="3" id="KW-1185">Reference proteome</keyword>
<evidence type="ECO:0000313" key="3">
    <source>
        <dbReference type="Proteomes" id="UP000013070"/>
    </source>
</evidence>
<accession>N8WTL5</accession>
<organism evidence="2 3">
    <name type="scientific">Acinetobacter variabilis</name>
    <dbReference type="NCBI Taxonomy" id="70346"/>
    <lineage>
        <taxon>Bacteria</taxon>
        <taxon>Pseudomonadati</taxon>
        <taxon>Pseudomonadota</taxon>
        <taxon>Gammaproteobacteria</taxon>
        <taxon>Moraxellales</taxon>
        <taxon>Moraxellaceae</taxon>
        <taxon>Acinetobacter</taxon>
    </lineage>
</organism>
<comment type="caution">
    <text evidence="2">The sequence shown here is derived from an EMBL/GenBank/DDBJ whole genome shotgun (WGS) entry which is preliminary data.</text>
</comment>
<name>N8WTL5_9GAMM</name>
<reference evidence="2 3" key="1">
    <citation type="submission" date="2013-02" db="EMBL/GenBank/DDBJ databases">
        <title>The Genome Sequence of Acinetobacter sp. NIPH 899.</title>
        <authorList>
            <consortium name="The Broad Institute Genome Sequencing Platform"/>
            <consortium name="The Broad Institute Genome Sequencing Center for Infectious Disease"/>
            <person name="Cerqueira G."/>
            <person name="Feldgarden M."/>
            <person name="Courvalin P."/>
            <person name="Perichon B."/>
            <person name="Grillot-Courvalin C."/>
            <person name="Clermont D."/>
            <person name="Rocha E."/>
            <person name="Yoon E.-J."/>
            <person name="Nemec A."/>
            <person name="Walker B."/>
            <person name="Young S.K."/>
            <person name="Zeng Q."/>
            <person name="Gargeya S."/>
            <person name="Fitzgerald M."/>
            <person name="Haas B."/>
            <person name="Abouelleil A."/>
            <person name="Alvarado L."/>
            <person name="Arachchi H.M."/>
            <person name="Berlin A.M."/>
            <person name="Chapman S.B."/>
            <person name="Dewar J."/>
            <person name="Goldberg J."/>
            <person name="Griggs A."/>
            <person name="Gujja S."/>
            <person name="Hansen M."/>
            <person name="Howarth C."/>
            <person name="Imamovic A."/>
            <person name="Larimer J."/>
            <person name="McCowan C."/>
            <person name="Murphy C."/>
            <person name="Neiman D."/>
            <person name="Pearson M."/>
            <person name="Priest M."/>
            <person name="Roberts A."/>
            <person name="Saif S."/>
            <person name="Shea T."/>
            <person name="Sisk P."/>
            <person name="Sykes S."/>
            <person name="Wortman J."/>
            <person name="Nusbaum C."/>
            <person name="Birren B."/>
        </authorList>
    </citation>
    <scope>NUCLEOTIDE SEQUENCE [LARGE SCALE GENOMIC DNA]</scope>
    <source>
        <strain evidence="2 3">NIPH 899</strain>
    </source>
</reference>
<evidence type="ECO:0000256" key="1">
    <source>
        <dbReference type="SAM" id="Phobius"/>
    </source>
</evidence>